<protein>
    <recommendedName>
        <fullName evidence="3">Tr-type G domain-containing protein</fullName>
    </recommendedName>
</protein>
<keyword evidence="5" id="KW-1185">Reference proteome</keyword>
<dbReference type="SUPFAM" id="SSF52540">
    <property type="entry name" value="P-loop containing nucleoside triphosphate hydrolases"/>
    <property type="match status" value="1"/>
</dbReference>
<proteinExistence type="predicted"/>
<dbReference type="Gene3D" id="3.40.50.300">
    <property type="entry name" value="P-loop containing nucleotide triphosphate hydrolases"/>
    <property type="match status" value="1"/>
</dbReference>
<evidence type="ECO:0000313" key="5">
    <source>
        <dbReference type="Proteomes" id="UP001165090"/>
    </source>
</evidence>
<dbReference type="InterPro" id="IPR050100">
    <property type="entry name" value="TRAFAC_GTPase_members"/>
</dbReference>
<dbReference type="EMBL" id="BSDZ01000003">
    <property type="protein sequence ID" value="GLI58680.1"/>
    <property type="molecule type" value="Genomic_DNA"/>
</dbReference>
<dbReference type="Gene3D" id="2.40.30.10">
    <property type="entry name" value="Translation factors"/>
    <property type="match status" value="1"/>
</dbReference>
<keyword evidence="1" id="KW-0547">Nucleotide-binding</keyword>
<dbReference type="Pfam" id="PF00009">
    <property type="entry name" value="GTP_EFTU"/>
    <property type="match status" value="1"/>
</dbReference>
<reference evidence="4 5" key="1">
    <citation type="journal article" date="2023" name="IScience">
        <title>Expanded male sex-determining region conserved during the evolution of homothallism in the green alga Volvox.</title>
        <authorList>
            <person name="Yamamoto K."/>
            <person name="Matsuzaki R."/>
            <person name="Mahakham W."/>
            <person name="Heman W."/>
            <person name="Sekimoto H."/>
            <person name="Kawachi M."/>
            <person name="Minakuchi Y."/>
            <person name="Toyoda A."/>
            <person name="Nozaki H."/>
        </authorList>
    </citation>
    <scope>NUCLEOTIDE SEQUENCE [LARGE SCALE GENOMIC DNA]</scope>
    <source>
        <strain evidence="4 5">NIES-4468</strain>
    </source>
</reference>
<evidence type="ECO:0000313" key="4">
    <source>
        <dbReference type="EMBL" id="GLI58680.1"/>
    </source>
</evidence>
<dbReference type="Proteomes" id="UP001165090">
    <property type="component" value="Unassembled WGS sequence"/>
</dbReference>
<accession>A0ABQ5RM62</accession>
<evidence type="ECO:0000256" key="1">
    <source>
        <dbReference type="ARBA" id="ARBA00022741"/>
    </source>
</evidence>
<dbReference type="InterPro" id="IPR000795">
    <property type="entry name" value="T_Tr_GTP-bd_dom"/>
</dbReference>
<keyword evidence="2" id="KW-0342">GTP-binding</keyword>
<feature type="domain" description="Tr-type G" evidence="3">
    <location>
        <begin position="21"/>
        <end position="123"/>
    </location>
</feature>
<evidence type="ECO:0000256" key="2">
    <source>
        <dbReference type="ARBA" id="ARBA00023134"/>
    </source>
</evidence>
<name>A0ABQ5RM62_9CHLO</name>
<dbReference type="PANTHER" id="PTHR23115">
    <property type="entry name" value="TRANSLATION FACTOR"/>
    <property type="match status" value="1"/>
</dbReference>
<evidence type="ECO:0000259" key="3">
    <source>
        <dbReference type="Pfam" id="PF00009"/>
    </source>
</evidence>
<organism evidence="4 5">
    <name type="scientific">Volvox africanus</name>
    <dbReference type="NCBI Taxonomy" id="51714"/>
    <lineage>
        <taxon>Eukaryota</taxon>
        <taxon>Viridiplantae</taxon>
        <taxon>Chlorophyta</taxon>
        <taxon>core chlorophytes</taxon>
        <taxon>Chlorophyceae</taxon>
        <taxon>CS clade</taxon>
        <taxon>Chlamydomonadales</taxon>
        <taxon>Volvocaceae</taxon>
        <taxon>Volvox</taxon>
    </lineage>
</organism>
<comment type="caution">
    <text evidence="4">The sequence shown here is derived from an EMBL/GenBank/DDBJ whole genome shotgun (WGS) entry which is preliminary data.</text>
</comment>
<gene>
    <name evidence="4" type="ORF">VaNZ11_000423</name>
</gene>
<dbReference type="InterPro" id="IPR027417">
    <property type="entry name" value="P-loop_NTPase"/>
</dbReference>
<sequence>MVPVDGNFTTAIQKGDHKASEIQGQTHKHARLINLLGVKQLIVGVDKMYSDTAGYKKERYDEIANQMKHMLVRVGWEDDFVQKSVPILPISGWLGDNLINKGQEVTKLKNEKIKVTTLLDALNDFGTLPERKVNAPLCLPYKVPTRSRA</sequence>